<dbReference type="InterPro" id="IPR000551">
    <property type="entry name" value="MerR-type_HTH_dom"/>
</dbReference>
<organism evidence="3 4">
    <name type="scientific">Oerskovia jenensis</name>
    <dbReference type="NCBI Taxonomy" id="162169"/>
    <lineage>
        <taxon>Bacteria</taxon>
        <taxon>Bacillati</taxon>
        <taxon>Actinomycetota</taxon>
        <taxon>Actinomycetes</taxon>
        <taxon>Micrococcales</taxon>
        <taxon>Cellulomonadaceae</taxon>
        <taxon>Oerskovia</taxon>
    </lineage>
</organism>
<keyword evidence="1 3" id="KW-0238">DNA-binding</keyword>
<name>A0ABS2LFG7_9CELL</name>
<proteinExistence type="predicted"/>
<dbReference type="InterPro" id="IPR009061">
    <property type="entry name" value="DNA-bd_dom_put_sf"/>
</dbReference>
<evidence type="ECO:0000259" key="2">
    <source>
        <dbReference type="PROSITE" id="PS50937"/>
    </source>
</evidence>
<evidence type="ECO:0000313" key="4">
    <source>
        <dbReference type="Proteomes" id="UP000698059"/>
    </source>
</evidence>
<accession>A0ABS2LFG7</accession>
<keyword evidence="4" id="KW-1185">Reference proteome</keyword>
<protein>
    <submittedName>
        <fullName evidence="3">DNA-binding transcriptional MerR regulator</fullName>
    </submittedName>
</protein>
<feature type="domain" description="HTH merR-type" evidence="2">
    <location>
        <begin position="6"/>
        <end position="76"/>
    </location>
</feature>
<dbReference type="Proteomes" id="UP000698059">
    <property type="component" value="Unassembled WGS sequence"/>
</dbReference>
<dbReference type="PROSITE" id="PS00552">
    <property type="entry name" value="HTH_MERR_1"/>
    <property type="match status" value="1"/>
</dbReference>
<dbReference type="InterPro" id="IPR011256">
    <property type="entry name" value="Reg_factor_effector_dom_sf"/>
</dbReference>
<dbReference type="SMART" id="SM00422">
    <property type="entry name" value="HTH_MERR"/>
    <property type="match status" value="1"/>
</dbReference>
<dbReference type="RefSeq" id="WP_205307150.1">
    <property type="nucleotide sequence ID" value="NZ_BAAAVF010000017.1"/>
</dbReference>
<comment type="caution">
    <text evidence="3">The sequence shown here is derived from an EMBL/GenBank/DDBJ whole genome shotgun (WGS) entry which is preliminary data.</text>
</comment>
<evidence type="ECO:0000313" key="3">
    <source>
        <dbReference type="EMBL" id="MBM7479169.1"/>
    </source>
</evidence>
<dbReference type="SUPFAM" id="SSF46955">
    <property type="entry name" value="Putative DNA-binding domain"/>
    <property type="match status" value="1"/>
</dbReference>
<dbReference type="InterPro" id="IPR047057">
    <property type="entry name" value="MerR_fam"/>
</dbReference>
<dbReference type="Gene3D" id="1.10.1660.10">
    <property type="match status" value="1"/>
</dbReference>
<reference evidence="3 4" key="1">
    <citation type="submission" date="2021-01" db="EMBL/GenBank/DDBJ databases">
        <title>Sequencing the genomes of 1000 actinobacteria strains.</title>
        <authorList>
            <person name="Klenk H.-P."/>
        </authorList>
    </citation>
    <scope>NUCLEOTIDE SEQUENCE [LARGE SCALE GENOMIC DNA]</scope>
    <source>
        <strain evidence="3 4">DSM 46000</strain>
    </source>
</reference>
<gene>
    <name evidence="3" type="ORF">JOD49_002089</name>
</gene>
<dbReference type="PANTHER" id="PTHR30204:SF97">
    <property type="entry name" value="MERR FAMILY REGULATORY PROTEIN"/>
    <property type="match status" value="1"/>
</dbReference>
<dbReference type="GO" id="GO:0003677">
    <property type="term" value="F:DNA binding"/>
    <property type="evidence" value="ECO:0007669"/>
    <property type="project" value="UniProtKB-KW"/>
</dbReference>
<dbReference type="PROSITE" id="PS50937">
    <property type="entry name" value="HTH_MERR_2"/>
    <property type="match status" value="1"/>
</dbReference>
<sequence>MPDSTALTTGEFSRRSGLSAKALRLYDDSGLLRPAFVDGGTGYRYYLPAQLERARLVALLRRVGMPLTDVAHLLDKASPDAEQRLRGWWAAREAEVVERRAVVEYLAHLLSAPEGAGSPHEPFGVLGPADGAAGAGTGFPVQVRTDPPLKLAVITSHVDQHALLAAINFSVIGLRRHVERSGATPGDEFHVLYRGIVSPDDDGQVEVCLPFSGTVEPTEEIGTRVEPSRELAFAPVTAEQCRYPRILRAYDAVGWWVQQHGTPVGSAREIYPTLRPGHAEDAVCLVAQPFRRTR</sequence>
<dbReference type="Gene3D" id="3.20.80.10">
    <property type="entry name" value="Regulatory factor, effector binding domain"/>
    <property type="match status" value="1"/>
</dbReference>
<dbReference type="PANTHER" id="PTHR30204">
    <property type="entry name" value="REDOX-CYCLING DRUG-SENSING TRANSCRIPTIONAL ACTIVATOR SOXR"/>
    <property type="match status" value="1"/>
</dbReference>
<evidence type="ECO:0000256" key="1">
    <source>
        <dbReference type="ARBA" id="ARBA00023125"/>
    </source>
</evidence>
<dbReference type="Pfam" id="PF13411">
    <property type="entry name" value="MerR_1"/>
    <property type="match status" value="1"/>
</dbReference>
<dbReference type="CDD" id="cd01107">
    <property type="entry name" value="HTH_BmrR"/>
    <property type="match status" value="1"/>
</dbReference>
<dbReference type="EMBL" id="JAFBBO010000001">
    <property type="protein sequence ID" value="MBM7479169.1"/>
    <property type="molecule type" value="Genomic_DNA"/>
</dbReference>